<feature type="transmembrane region" description="Helical" evidence="4">
    <location>
        <begin position="302"/>
        <end position="322"/>
    </location>
</feature>
<dbReference type="SUPFAM" id="SSF48452">
    <property type="entry name" value="TPR-like"/>
    <property type="match status" value="1"/>
</dbReference>
<dbReference type="PROSITE" id="PS50005">
    <property type="entry name" value="TPR"/>
    <property type="match status" value="2"/>
</dbReference>
<evidence type="ECO:0000256" key="1">
    <source>
        <dbReference type="ARBA" id="ARBA00022737"/>
    </source>
</evidence>
<dbReference type="PANTHER" id="PTHR44227:SF3">
    <property type="entry name" value="PROTEIN O-MANNOSYL-TRANSFERASE TMTC4"/>
    <property type="match status" value="1"/>
</dbReference>
<dbReference type="Gene3D" id="1.25.40.10">
    <property type="entry name" value="Tetratricopeptide repeat domain"/>
    <property type="match status" value="1"/>
</dbReference>
<keyword evidence="4" id="KW-1133">Transmembrane helix</keyword>
<evidence type="ECO:0000256" key="4">
    <source>
        <dbReference type="SAM" id="Phobius"/>
    </source>
</evidence>
<keyword evidence="1" id="KW-0677">Repeat</keyword>
<comment type="caution">
    <text evidence="5">The sequence shown here is derived from an EMBL/GenBank/DDBJ whole genome shotgun (WGS) entry which is preliminary data.</text>
</comment>
<dbReference type="PANTHER" id="PTHR44227">
    <property type="match status" value="1"/>
</dbReference>
<dbReference type="InterPro" id="IPR011990">
    <property type="entry name" value="TPR-like_helical_dom_sf"/>
</dbReference>
<sequence>MKLNQTRLQLLIILTLTFLSFSNIFFNQPIIDDKVFINKDYLGSLNITKALQGAVPTGHEGVYRPVRSLLYLVYYQVWGTNTFFYHLHSILLHLVCTTLVFFIIKELVKRFSLKDSSWIPFLTALFFGLHPIHTESITYIAASMDMTGIALMLGAYLLYLHKGSKNAGVSWKYNVSYLLGLLAFFTYEMTLMLPILILWSEVCFKEITVKNWKKKLILIWPFLAGTVFYIVIRFFLVHATTRGPYLADSVYLTMLTMSKVIVKYLTLTIYPFPQANNHVISSGIEAFVYRGYRTEAIKAQSLLNLDILVALLILIAIVFLMVKFFKKWPLVTFGIGWFLLSLLPVLEIVPQGSMLNERSLYLASLGSIFLAGLLINLIFKSKYRSLGLAVCTIIVVSFSYLTFTRNMDWRNELIFWSHDIAIYPDDNAYAYFQRGNAYLGFNQPELGMKDYQQAFLINLHFAVAIASAAKLYQQQNQTEEALKSYQKSVQADPFFWEGWFNLGNIYFSENKLDQAGDVYFKSTKINPSFQPALGNLQMVIDKLNQDQVSFTSPKISFKYPQDWIIDKQDQNISLSNQTGSFKIIFNLSDKNLQPEGRVIKQGLAQIPNVDSAKVVVWSSNLLQFFLTKGKTTIEVIVSPADSVLMKVFDRTISSLKI</sequence>
<evidence type="ECO:0000313" key="6">
    <source>
        <dbReference type="Proteomes" id="UP000177328"/>
    </source>
</evidence>
<feature type="transmembrane region" description="Helical" evidence="4">
    <location>
        <begin position="139"/>
        <end position="161"/>
    </location>
</feature>
<reference evidence="5 6" key="1">
    <citation type="journal article" date="2016" name="Nat. Commun.">
        <title>Thousands of microbial genomes shed light on interconnected biogeochemical processes in an aquifer system.</title>
        <authorList>
            <person name="Anantharaman K."/>
            <person name="Brown C.T."/>
            <person name="Hug L.A."/>
            <person name="Sharon I."/>
            <person name="Castelle C.J."/>
            <person name="Probst A.J."/>
            <person name="Thomas B.C."/>
            <person name="Singh A."/>
            <person name="Wilkins M.J."/>
            <person name="Karaoz U."/>
            <person name="Brodie E.L."/>
            <person name="Williams K.H."/>
            <person name="Hubbard S.S."/>
            <person name="Banfield J.F."/>
        </authorList>
    </citation>
    <scope>NUCLEOTIDE SEQUENCE [LARGE SCALE GENOMIC DNA]</scope>
</reference>
<evidence type="ECO:0000256" key="2">
    <source>
        <dbReference type="ARBA" id="ARBA00022803"/>
    </source>
</evidence>
<dbReference type="AlphaFoldDB" id="A0A1F5KIE6"/>
<feature type="transmembrane region" description="Helical" evidence="4">
    <location>
        <begin position="116"/>
        <end position="133"/>
    </location>
</feature>
<dbReference type="Pfam" id="PF13414">
    <property type="entry name" value="TPR_11"/>
    <property type="match status" value="1"/>
</dbReference>
<feature type="transmembrane region" description="Helical" evidence="4">
    <location>
        <begin position="385"/>
        <end position="403"/>
    </location>
</feature>
<feature type="transmembrane region" description="Helical" evidence="4">
    <location>
        <begin position="173"/>
        <end position="197"/>
    </location>
</feature>
<accession>A0A1F5KIE6</accession>
<name>A0A1F5KIE6_9BACT</name>
<feature type="transmembrane region" description="Helical" evidence="4">
    <location>
        <begin position="83"/>
        <end position="104"/>
    </location>
</feature>
<dbReference type="EMBL" id="MFDD01000006">
    <property type="protein sequence ID" value="OGE40727.1"/>
    <property type="molecule type" value="Genomic_DNA"/>
</dbReference>
<keyword evidence="4" id="KW-0472">Membrane</keyword>
<dbReference type="SMART" id="SM00028">
    <property type="entry name" value="TPR"/>
    <property type="match status" value="3"/>
</dbReference>
<dbReference type="Proteomes" id="UP000177328">
    <property type="component" value="Unassembled WGS sequence"/>
</dbReference>
<feature type="repeat" description="TPR" evidence="3">
    <location>
        <begin position="496"/>
        <end position="529"/>
    </location>
</feature>
<gene>
    <name evidence="5" type="ORF">A3D25_05635</name>
</gene>
<protein>
    <submittedName>
        <fullName evidence="5">Uncharacterized protein</fullName>
    </submittedName>
</protein>
<evidence type="ECO:0000256" key="3">
    <source>
        <dbReference type="PROSITE-ProRule" id="PRU00339"/>
    </source>
</evidence>
<organism evidence="5 6">
    <name type="scientific">Candidatus Daviesbacteria bacterium RIFCSPHIGHO2_02_FULL_43_12</name>
    <dbReference type="NCBI Taxonomy" id="1797776"/>
    <lineage>
        <taxon>Bacteria</taxon>
        <taxon>Candidatus Daviesiibacteriota</taxon>
    </lineage>
</organism>
<dbReference type="InterPro" id="IPR052346">
    <property type="entry name" value="O-mannosyl-transferase_TMTC"/>
</dbReference>
<feature type="repeat" description="TPR" evidence="3">
    <location>
        <begin position="462"/>
        <end position="495"/>
    </location>
</feature>
<keyword evidence="4" id="KW-0812">Transmembrane</keyword>
<feature type="transmembrane region" description="Helical" evidence="4">
    <location>
        <begin position="328"/>
        <end position="348"/>
    </location>
</feature>
<evidence type="ECO:0000313" key="5">
    <source>
        <dbReference type="EMBL" id="OGE40727.1"/>
    </source>
</evidence>
<proteinExistence type="predicted"/>
<feature type="transmembrane region" description="Helical" evidence="4">
    <location>
        <begin position="360"/>
        <end position="379"/>
    </location>
</feature>
<feature type="transmembrane region" description="Helical" evidence="4">
    <location>
        <begin position="217"/>
        <end position="236"/>
    </location>
</feature>
<keyword evidence="2 3" id="KW-0802">TPR repeat</keyword>
<dbReference type="InterPro" id="IPR019734">
    <property type="entry name" value="TPR_rpt"/>
</dbReference>